<dbReference type="PRINTS" id="PR00463">
    <property type="entry name" value="EP450I"/>
</dbReference>
<evidence type="ECO:0000313" key="5">
    <source>
        <dbReference type="Proteomes" id="UP001301350"/>
    </source>
</evidence>
<dbReference type="InterPro" id="IPR001128">
    <property type="entry name" value="Cyt_P450"/>
</dbReference>
<keyword evidence="3" id="KW-0812">Transmembrane</keyword>
<reference evidence="4 5" key="1">
    <citation type="submission" date="2022-07" db="EMBL/GenBank/DDBJ databases">
        <title>Genome-wide signatures of adaptation to extreme environments.</title>
        <authorList>
            <person name="Cho C.H."/>
            <person name="Yoon H.S."/>
        </authorList>
    </citation>
    <scope>NUCLEOTIDE SEQUENCE [LARGE SCALE GENOMIC DNA]</scope>
    <source>
        <strain evidence="4 5">DBV 063 E5</strain>
    </source>
</reference>
<dbReference type="Pfam" id="PF00067">
    <property type="entry name" value="p450"/>
    <property type="match status" value="1"/>
</dbReference>
<protein>
    <recommendedName>
        <fullName evidence="6">Cytochrome P450</fullName>
    </recommendedName>
</protein>
<dbReference type="GO" id="GO:0005506">
    <property type="term" value="F:iron ion binding"/>
    <property type="evidence" value="ECO:0007669"/>
    <property type="project" value="InterPro"/>
</dbReference>
<dbReference type="GO" id="GO:0020037">
    <property type="term" value="F:heme binding"/>
    <property type="evidence" value="ECO:0007669"/>
    <property type="project" value="InterPro"/>
</dbReference>
<dbReference type="GO" id="GO:0004497">
    <property type="term" value="F:monooxygenase activity"/>
    <property type="evidence" value="ECO:0007669"/>
    <property type="project" value="InterPro"/>
</dbReference>
<keyword evidence="3" id="KW-1133">Transmembrane helix</keyword>
<evidence type="ECO:0000313" key="4">
    <source>
        <dbReference type="EMBL" id="KAK4538336.1"/>
    </source>
</evidence>
<keyword evidence="1" id="KW-0408">Iron</keyword>
<dbReference type="SUPFAM" id="SSF48264">
    <property type="entry name" value="Cytochrome P450"/>
    <property type="match status" value="1"/>
</dbReference>
<accession>A0AAV9J1P9</accession>
<dbReference type="Gene3D" id="1.10.630.10">
    <property type="entry name" value="Cytochrome P450"/>
    <property type="match status" value="1"/>
</dbReference>
<dbReference type="GO" id="GO:0016705">
    <property type="term" value="F:oxidoreductase activity, acting on paired donors, with incorporation or reduction of molecular oxygen"/>
    <property type="evidence" value="ECO:0007669"/>
    <property type="project" value="InterPro"/>
</dbReference>
<keyword evidence="1" id="KW-0479">Metal-binding</keyword>
<dbReference type="Proteomes" id="UP001301350">
    <property type="component" value="Unassembled WGS sequence"/>
</dbReference>
<feature type="compositionally biased region" description="Basic and acidic residues" evidence="2">
    <location>
        <begin position="547"/>
        <end position="560"/>
    </location>
</feature>
<dbReference type="AlphaFoldDB" id="A0AAV9J1P9"/>
<comment type="caution">
    <text evidence="4">The sequence shown here is derived from an EMBL/GenBank/DDBJ whole genome shotgun (WGS) entry which is preliminary data.</text>
</comment>
<gene>
    <name evidence="4" type="ORF">CDCA_CDCA17G4361</name>
</gene>
<organism evidence="4 5">
    <name type="scientific">Cyanidium caldarium</name>
    <name type="common">Red alga</name>
    <dbReference type="NCBI Taxonomy" id="2771"/>
    <lineage>
        <taxon>Eukaryota</taxon>
        <taxon>Rhodophyta</taxon>
        <taxon>Bangiophyceae</taxon>
        <taxon>Cyanidiales</taxon>
        <taxon>Cyanidiaceae</taxon>
        <taxon>Cyanidium</taxon>
    </lineage>
</organism>
<name>A0AAV9J1P9_CYACA</name>
<feature type="region of interest" description="Disordered" evidence="2">
    <location>
        <begin position="345"/>
        <end position="365"/>
    </location>
</feature>
<feature type="transmembrane region" description="Helical" evidence="3">
    <location>
        <begin position="12"/>
        <end position="36"/>
    </location>
</feature>
<feature type="region of interest" description="Disordered" evidence="2">
    <location>
        <begin position="526"/>
        <end position="560"/>
    </location>
</feature>
<dbReference type="PANTHER" id="PTHR24301:SF2">
    <property type="entry name" value="THROMBOXANE-A SYNTHASE"/>
    <property type="match status" value="1"/>
</dbReference>
<dbReference type="InterPro" id="IPR036396">
    <property type="entry name" value="Cyt_P450_sf"/>
</dbReference>
<dbReference type="EMBL" id="JANCYW010000017">
    <property type="protein sequence ID" value="KAK4538336.1"/>
    <property type="molecule type" value="Genomic_DNA"/>
</dbReference>
<dbReference type="PANTHER" id="PTHR24301">
    <property type="entry name" value="THROMBOXANE-A SYNTHASE"/>
    <property type="match status" value="1"/>
</dbReference>
<keyword evidence="1" id="KW-0349">Heme</keyword>
<evidence type="ECO:0000256" key="3">
    <source>
        <dbReference type="SAM" id="Phobius"/>
    </source>
</evidence>
<dbReference type="PRINTS" id="PR00385">
    <property type="entry name" value="P450"/>
</dbReference>
<keyword evidence="5" id="KW-1185">Reference proteome</keyword>
<evidence type="ECO:0008006" key="6">
    <source>
        <dbReference type="Google" id="ProtNLM"/>
    </source>
</evidence>
<proteinExistence type="predicted"/>
<sequence>MRSLSGVRVPRIVWLGGAAVGVGVAVELTRSFWAFARWYWGQTRHQRHEEGGLRELVRRQGPPPVPLWGNSRLLLRRGYYRTLHRYCMERPVGVFWVGRSPFVVVSDERLVQRVLASAAYVKPRYFGYRSRAMKMALEVHRASERVRVLTEGKRQADAEDNAANPTRRALIALMEQSTPDMVAASMQLLGELERAPLSPEGDFATVQAHYVRLNCWILFRMRLPAAEALRIGRAISGAGDEFSLRMVTPYRGWFHGLANLRYFAHIVAILRFGRRLAAQLDRTAGTWVHAWVGRVGRIGKLGKVLGLLMAATQTVPVAAIWMLHLVSTHDRVRQRLQEEIRECMERDRETRSADGSVDDTAANASDLSANPAGQLLLLTAAQLRHLPYADAVIRESLRLYPPFPILQRQAVADDQLGEVFIPAGQVVSVVPWVMHHHPAYWRDVECFEPERFLGDDHDRHGDAPSDYCYVPFARGQRMCAGSSLALAELKVLLVCAVLRWGEWASVQPDTGRELFRGGDVNGTAESVHFPPLSMKPLGIGLRPRHPHRDEKRLADGDTRR</sequence>
<evidence type="ECO:0000256" key="2">
    <source>
        <dbReference type="SAM" id="MobiDB-lite"/>
    </source>
</evidence>
<comment type="cofactor">
    <cofactor evidence="1">
        <name>heme</name>
        <dbReference type="ChEBI" id="CHEBI:30413"/>
    </cofactor>
</comment>
<dbReference type="InterPro" id="IPR002401">
    <property type="entry name" value="Cyt_P450_E_grp-I"/>
</dbReference>
<keyword evidence="3" id="KW-0472">Membrane</keyword>
<evidence type="ECO:0000256" key="1">
    <source>
        <dbReference type="PIRSR" id="PIRSR602401-1"/>
    </source>
</evidence>
<feature type="binding site" description="axial binding residue" evidence="1">
    <location>
        <position position="479"/>
    </location>
    <ligand>
        <name>heme</name>
        <dbReference type="ChEBI" id="CHEBI:30413"/>
    </ligand>
    <ligandPart>
        <name>Fe</name>
        <dbReference type="ChEBI" id="CHEBI:18248"/>
    </ligandPart>
</feature>